<dbReference type="SUPFAM" id="SSF53850">
    <property type="entry name" value="Periplasmic binding protein-like II"/>
    <property type="match status" value="1"/>
</dbReference>
<comment type="similarity">
    <text evidence="1">Belongs to the bacterial solute-binding protein 5 family.</text>
</comment>
<organism evidence="6 7">
    <name type="scientific">Brevibacterium luteolum</name>
    <dbReference type="NCBI Taxonomy" id="199591"/>
    <lineage>
        <taxon>Bacteria</taxon>
        <taxon>Bacillati</taxon>
        <taxon>Actinomycetota</taxon>
        <taxon>Actinomycetes</taxon>
        <taxon>Micrococcales</taxon>
        <taxon>Brevibacteriaceae</taxon>
        <taxon>Brevibacterium</taxon>
    </lineage>
</organism>
<reference evidence="6 7" key="1">
    <citation type="submission" date="2017-09" db="EMBL/GenBank/DDBJ databases">
        <title>Bacterial strain isolated from the female urinary microbiota.</title>
        <authorList>
            <person name="Thomas-White K."/>
            <person name="Kumar N."/>
            <person name="Forster S."/>
            <person name="Putonti C."/>
            <person name="Lawley T."/>
            <person name="Wolfe A.J."/>
        </authorList>
    </citation>
    <scope>NUCLEOTIDE SEQUENCE [LARGE SCALE GENOMIC DNA]</scope>
    <source>
        <strain evidence="6 7">UMB0680</strain>
    </source>
</reference>
<dbReference type="GO" id="GO:0042597">
    <property type="term" value="C:periplasmic space"/>
    <property type="evidence" value="ECO:0007669"/>
    <property type="project" value="UniProtKB-ARBA"/>
</dbReference>
<dbReference type="Pfam" id="PF00496">
    <property type="entry name" value="SBP_bac_5"/>
    <property type="match status" value="1"/>
</dbReference>
<evidence type="ECO:0000313" key="6">
    <source>
        <dbReference type="EMBL" id="PMB97020.1"/>
    </source>
</evidence>
<dbReference type="AlphaFoldDB" id="A0A2N6PEB7"/>
<evidence type="ECO:0000256" key="3">
    <source>
        <dbReference type="ARBA" id="ARBA00022729"/>
    </source>
</evidence>
<dbReference type="InterPro" id="IPR039424">
    <property type="entry name" value="SBP_5"/>
</dbReference>
<dbReference type="OrthoDB" id="9796817at2"/>
<dbReference type="EMBL" id="PNFZ01000011">
    <property type="protein sequence ID" value="PMB97020.1"/>
    <property type="molecule type" value="Genomic_DNA"/>
</dbReference>
<dbReference type="PIRSF" id="PIRSF002741">
    <property type="entry name" value="MppA"/>
    <property type="match status" value="1"/>
</dbReference>
<feature type="domain" description="Solute-binding protein family 5" evidence="5">
    <location>
        <begin position="81"/>
        <end position="430"/>
    </location>
</feature>
<dbReference type="GO" id="GO:0043190">
    <property type="term" value="C:ATP-binding cassette (ABC) transporter complex"/>
    <property type="evidence" value="ECO:0007669"/>
    <property type="project" value="InterPro"/>
</dbReference>
<proteinExistence type="inferred from homology"/>
<sequence length="503" mass="54225">MTRRLTAWAAALAAVVLTATGCSAGAGSNGSGGEEKRTDMVVAHTAEPVNLDFTTTGGAAIPQALMENVYESLVRIDQDGELKPALAESWDISEDRKTYTFHLQDGVTFSNGDELTSSDVKFSYDRVNSDAWTNGLKAKMSVIDSIDTPDDATVEITLTDPSNGWLYDLASAVGAVFSEDAVEDLANKAVGTGPYEVESFTRGQEIVYAARDDYWGGAPNLETVTFKYYKDPVAAVNAVKSGEVDVLASLQAPELAGDFESPDDYQVVEGTTNGEVVLSMNNAEGIFADKKAREAVLYAIDEQAILDTAWGGYGTLIGGMVPPTAPYYEDLTDVYPHDLDKAKELVKEAGIEGESFTYTVPNLPYATAVADIVVSQLEEAGLKPTIETQEFPAVWLEKTFTNHDYDMSVINHVEANDMLTVFSDGYYTGYDYSQIEDAAKKADTGTEEEYVAGMKDVARTITEDAAAGFLFLFPNLIVADAGVEGLPENFVSDSFPIATLAWK</sequence>
<dbReference type="InterPro" id="IPR030678">
    <property type="entry name" value="Peptide/Ni-bd"/>
</dbReference>
<accession>A0A2N6PEB7</accession>
<name>A0A2N6PEB7_9MICO</name>
<comment type="caution">
    <text evidence="6">The sequence shown here is derived from an EMBL/GenBank/DDBJ whole genome shotgun (WGS) entry which is preliminary data.</text>
</comment>
<dbReference type="GO" id="GO:0015833">
    <property type="term" value="P:peptide transport"/>
    <property type="evidence" value="ECO:0007669"/>
    <property type="project" value="TreeGrafter"/>
</dbReference>
<dbReference type="InterPro" id="IPR000914">
    <property type="entry name" value="SBP_5_dom"/>
</dbReference>
<evidence type="ECO:0000256" key="2">
    <source>
        <dbReference type="ARBA" id="ARBA00022448"/>
    </source>
</evidence>
<dbReference type="RefSeq" id="WP_102163160.1">
    <property type="nucleotide sequence ID" value="NZ_PNFZ01000011.1"/>
</dbReference>
<dbReference type="PROSITE" id="PS51257">
    <property type="entry name" value="PROKAR_LIPOPROTEIN"/>
    <property type="match status" value="1"/>
</dbReference>
<feature type="chain" id="PRO_5039137408" evidence="4">
    <location>
        <begin position="25"/>
        <end position="503"/>
    </location>
</feature>
<evidence type="ECO:0000256" key="4">
    <source>
        <dbReference type="SAM" id="SignalP"/>
    </source>
</evidence>
<dbReference type="CDD" id="cd08494">
    <property type="entry name" value="PBP2_NikA_DppA_OppA_like_6"/>
    <property type="match status" value="1"/>
</dbReference>
<evidence type="ECO:0000256" key="1">
    <source>
        <dbReference type="ARBA" id="ARBA00005695"/>
    </source>
</evidence>
<dbReference type="PANTHER" id="PTHR30290">
    <property type="entry name" value="PERIPLASMIC BINDING COMPONENT OF ABC TRANSPORTER"/>
    <property type="match status" value="1"/>
</dbReference>
<dbReference type="PANTHER" id="PTHR30290:SF9">
    <property type="entry name" value="OLIGOPEPTIDE-BINDING PROTEIN APPA"/>
    <property type="match status" value="1"/>
</dbReference>
<gene>
    <name evidence="6" type="ORF">CJ198_13645</name>
</gene>
<keyword evidence="7" id="KW-1185">Reference proteome</keyword>
<dbReference type="Gene3D" id="3.40.190.10">
    <property type="entry name" value="Periplasmic binding protein-like II"/>
    <property type="match status" value="1"/>
</dbReference>
<keyword evidence="3 4" id="KW-0732">Signal</keyword>
<evidence type="ECO:0000313" key="7">
    <source>
        <dbReference type="Proteomes" id="UP000235703"/>
    </source>
</evidence>
<protein>
    <submittedName>
        <fullName evidence="6">Peptide ABC transporter substrate-binding protein</fullName>
    </submittedName>
</protein>
<dbReference type="Proteomes" id="UP000235703">
    <property type="component" value="Unassembled WGS sequence"/>
</dbReference>
<evidence type="ECO:0000259" key="5">
    <source>
        <dbReference type="Pfam" id="PF00496"/>
    </source>
</evidence>
<dbReference type="GO" id="GO:1904680">
    <property type="term" value="F:peptide transmembrane transporter activity"/>
    <property type="evidence" value="ECO:0007669"/>
    <property type="project" value="TreeGrafter"/>
</dbReference>
<dbReference type="Gene3D" id="3.10.105.10">
    <property type="entry name" value="Dipeptide-binding Protein, Domain 3"/>
    <property type="match status" value="1"/>
</dbReference>
<feature type="signal peptide" evidence="4">
    <location>
        <begin position="1"/>
        <end position="24"/>
    </location>
</feature>
<keyword evidence="2" id="KW-0813">Transport</keyword>